<gene>
    <name evidence="4" type="ORF">CLOSYM_02176</name>
</gene>
<proteinExistence type="predicted"/>
<dbReference type="PANTHER" id="PTHR12526:SF629">
    <property type="entry name" value="TEICHURONIC ACID BIOSYNTHESIS GLYCOSYLTRANSFERASE TUAH-RELATED"/>
    <property type="match status" value="1"/>
</dbReference>
<dbReference type="RefSeq" id="WP_021642885.1">
    <property type="nucleotide sequence ID" value="NZ_KE992969.1"/>
</dbReference>
<reference evidence="4 5" key="1">
    <citation type="submission" date="2013-07" db="EMBL/GenBank/DDBJ databases">
        <authorList>
            <person name="Weinstock G."/>
            <person name="Sodergren E."/>
            <person name="Wylie T."/>
            <person name="Fulton L."/>
            <person name="Fulton R."/>
            <person name="Fronick C."/>
            <person name="O'Laughlin M."/>
            <person name="Godfrey J."/>
            <person name="Miner T."/>
            <person name="Herter B."/>
            <person name="Appelbaum E."/>
            <person name="Cordes M."/>
            <person name="Lek S."/>
            <person name="Wollam A."/>
            <person name="Pepin K.H."/>
            <person name="Palsikar V.B."/>
            <person name="Mitreva M."/>
            <person name="Wilson R.K."/>
        </authorList>
    </citation>
    <scope>NUCLEOTIDE SEQUENCE [LARGE SCALE GENOMIC DNA]</scope>
    <source>
        <strain evidence="4 5">ATCC 14940</strain>
    </source>
</reference>
<keyword evidence="2" id="KW-0808">Transferase</keyword>
<dbReference type="Gene3D" id="3.40.50.2000">
    <property type="entry name" value="Glycogen Phosphorylase B"/>
    <property type="match status" value="2"/>
</dbReference>
<dbReference type="CDD" id="cd03794">
    <property type="entry name" value="GT4_WbuB-like"/>
    <property type="match status" value="1"/>
</dbReference>
<dbReference type="SUPFAM" id="SSF53756">
    <property type="entry name" value="UDP-Glycosyltransferase/glycogen phosphorylase"/>
    <property type="match status" value="1"/>
</dbReference>
<dbReference type="InterPro" id="IPR001296">
    <property type="entry name" value="Glyco_trans_1"/>
</dbReference>
<keyword evidence="1" id="KW-0328">Glycosyltransferase</keyword>
<dbReference type="Proteomes" id="UP000016491">
    <property type="component" value="Unassembled WGS sequence"/>
</dbReference>
<evidence type="ECO:0000313" key="5">
    <source>
        <dbReference type="Proteomes" id="UP000016491"/>
    </source>
</evidence>
<evidence type="ECO:0000313" key="4">
    <source>
        <dbReference type="EMBL" id="ERI77206.1"/>
    </source>
</evidence>
<name>A0ABC9TYC1_CLOSY</name>
<sequence>MKEKKDDILIISHFVDFPWEKGNDRFLYIADMLTSQGANVEIITSNFIHNQKKYRNANKSLYKALNFKVTLLKEAEYKKNVCMKRIISHRGIGIQLRKYFEIRTKPDLIYCAVPSLDLAWEASRYAEKYNIKFIIDIQDLWPEAFYMVLPYRKLGHFLFYSTERKANSIYSRADEIVAVSETYLKRGKKVNKKGAKGISVFLGTELQAFDQYREKNLLSKENGEIWLAYVGTLGHSYDLTEVINALESLKDSKLKLMVFGDGPLKKRFEKQAERAGISYTFTGRLSYPEMVSCLCQCDIAINPIMKGAAQSIINKVGDYAAAGLPVINTQECSEYKKLIEDYKCGFNCENGNQKDLIDGIKTLVDNPALRKEMAKNSRKLGVEKFDRMSTYQSICKMILKTGEKGWY</sequence>
<dbReference type="EMBL" id="AWSU01000163">
    <property type="protein sequence ID" value="ERI77206.1"/>
    <property type="molecule type" value="Genomic_DNA"/>
</dbReference>
<feature type="domain" description="Glycosyl transferase family 1" evidence="3">
    <location>
        <begin position="219"/>
        <end position="379"/>
    </location>
</feature>
<dbReference type="PANTHER" id="PTHR12526">
    <property type="entry name" value="GLYCOSYLTRANSFERASE"/>
    <property type="match status" value="1"/>
</dbReference>
<evidence type="ECO:0000256" key="2">
    <source>
        <dbReference type="ARBA" id="ARBA00022679"/>
    </source>
</evidence>
<evidence type="ECO:0000256" key="1">
    <source>
        <dbReference type="ARBA" id="ARBA00022676"/>
    </source>
</evidence>
<dbReference type="AlphaFoldDB" id="A0ABC9TYC1"/>
<dbReference type="GO" id="GO:0016757">
    <property type="term" value="F:glycosyltransferase activity"/>
    <property type="evidence" value="ECO:0007669"/>
    <property type="project" value="UniProtKB-KW"/>
</dbReference>
<accession>A0ABC9TYC1</accession>
<comment type="caution">
    <text evidence="4">The sequence shown here is derived from an EMBL/GenBank/DDBJ whole genome shotgun (WGS) entry which is preliminary data.</text>
</comment>
<organism evidence="4 5">
    <name type="scientific">[Clostridium] symbiosum ATCC 14940</name>
    <dbReference type="NCBI Taxonomy" id="411472"/>
    <lineage>
        <taxon>Bacteria</taxon>
        <taxon>Bacillati</taxon>
        <taxon>Bacillota</taxon>
        <taxon>Clostridia</taxon>
        <taxon>Lachnospirales</taxon>
        <taxon>Lachnospiraceae</taxon>
        <taxon>Otoolea</taxon>
    </lineage>
</organism>
<evidence type="ECO:0000259" key="3">
    <source>
        <dbReference type="Pfam" id="PF00534"/>
    </source>
</evidence>
<protein>
    <submittedName>
        <fullName evidence="4">Glycosyltransferase, group 1 family protein</fullName>
    </submittedName>
</protein>
<dbReference type="Pfam" id="PF00534">
    <property type="entry name" value="Glycos_transf_1"/>
    <property type="match status" value="1"/>
</dbReference>